<dbReference type="Gene3D" id="1.10.30.50">
    <property type="match status" value="1"/>
</dbReference>
<dbReference type="Proteomes" id="UP001328733">
    <property type="component" value="Unassembled WGS sequence"/>
</dbReference>
<keyword evidence="2" id="KW-0255">Endonuclease</keyword>
<evidence type="ECO:0000313" key="2">
    <source>
        <dbReference type="EMBL" id="MEG3440121.1"/>
    </source>
</evidence>
<proteinExistence type="predicted"/>
<protein>
    <submittedName>
        <fullName evidence="2">HNH endonuclease signature motif containing protein</fullName>
    </submittedName>
</protein>
<comment type="caution">
    <text evidence="2">The sequence shown here is derived from an EMBL/GenBank/DDBJ whole genome shotgun (WGS) entry which is preliminary data.</text>
</comment>
<reference evidence="2 3" key="1">
    <citation type="submission" date="2024-01" db="EMBL/GenBank/DDBJ databases">
        <title>Genomic insights into the taxonomy and metabolism of the cyanobacterium Pannus brasiliensis CCIBt3594.</title>
        <authorList>
            <person name="Machado M."/>
            <person name="Botero N.B."/>
            <person name="Andreote A.P.D."/>
            <person name="Feitosa A.M.T."/>
            <person name="Popin R."/>
            <person name="Sivonen K."/>
            <person name="Fiore M.F."/>
        </authorList>
    </citation>
    <scope>NUCLEOTIDE SEQUENCE [LARGE SCALE GENOMIC DNA]</scope>
    <source>
        <strain evidence="2 3">CCIBt3594</strain>
    </source>
</reference>
<dbReference type="InterPro" id="IPR003615">
    <property type="entry name" value="HNH_nuc"/>
</dbReference>
<gene>
    <name evidence="2" type="ORF">V0288_23530</name>
</gene>
<dbReference type="InterPro" id="IPR002711">
    <property type="entry name" value="HNH"/>
</dbReference>
<evidence type="ECO:0000313" key="3">
    <source>
        <dbReference type="Proteomes" id="UP001328733"/>
    </source>
</evidence>
<evidence type="ECO:0000259" key="1">
    <source>
        <dbReference type="Pfam" id="PF01844"/>
    </source>
</evidence>
<dbReference type="RefSeq" id="WP_332867591.1">
    <property type="nucleotide sequence ID" value="NZ_JBAFSM010000076.1"/>
</dbReference>
<keyword evidence="3" id="KW-1185">Reference proteome</keyword>
<accession>A0AAW9R159</accession>
<dbReference type="GO" id="GO:0003676">
    <property type="term" value="F:nucleic acid binding"/>
    <property type="evidence" value="ECO:0007669"/>
    <property type="project" value="InterPro"/>
</dbReference>
<sequence>MSQLRLENIQEIKKNLEGKGYLIVFNDERSIVLYKRRTIPALLTLIRLGEGCESDLTTDTNNLPEIKEILAGKILDDLIKDSYSDTNKLFSELWTEEGFNFIYAPQGQKRLGSPKYVLNIADHDRLFTASKPTPRKPPSKRAQNSILEQQNNQCNFCGSILKTRREITNRTYARDRVRLVWDHRIPVEKGGNSEDTNFQALCFYCNKCKWQICSFCTYAPEKCLECVLAHPEKTNIIFPTGENIEID</sequence>
<keyword evidence="2" id="KW-0540">Nuclease</keyword>
<dbReference type="GO" id="GO:0008270">
    <property type="term" value="F:zinc ion binding"/>
    <property type="evidence" value="ECO:0007669"/>
    <property type="project" value="InterPro"/>
</dbReference>
<organism evidence="2 3">
    <name type="scientific">Pannus brasiliensis CCIBt3594</name>
    <dbReference type="NCBI Taxonomy" id="1427578"/>
    <lineage>
        <taxon>Bacteria</taxon>
        <taxon>Bacillati</taxon>
        <taxon>Cyanobacteriota</taxon>
        <taxon>Cyanophyceae</taxon>
        <taxon>Oscillatoriophycideae</taxon>
        <taxon>Chroococcales</taxon>
        <taxon>Microcystaceae</taxon>
        <taxon>Pannus</taxon>
    </lineage>
</organism>
<feature type="domain" description="HNH" evidence="1">
    <location>
        <begin position="178"/>
        <end position="209"/>
    </location>
</feature>
<keyword evidence="2" id="KW-0378">Hydrolase</keyword>
<name>A0AAW9R159_9CHRO</name>
<dbReference type="GO" id="GO:0004519">
    <property type="term" value="F:endonuclease activity"/>
    <property type="evidence" value="ECO:0007669"/>
    <property type="project" value="UniProtKB-KW"/>
</dbReference>
<dbReference type="Pfam" id="PF01844">
    <property type="entry name" value="HNH"/>
    <property type="match status" value="1"/>
</dbReference>
<dbReference type="EMBL" id="JBAFSM010000076">
    <property type="protein sequence ID" value="MEG3440121.1"/>
    <property type="molecule type" value="Genomic_DNA"/>
</dbReference>
<dbReference type="CDD" id="cd00085">
    <property type="entry name" value="HNHc"/>
    <property type="match status" value="1"/>
</dbReference>
<dbReference type="AlphaFoldDB" id="A0AAW9R159"/>